<dbReference type="AlphaFoldDB" id="A0A1K1SRC5"/>
<gene>
    <name evidence="2" type="ORF">SAMN04489730_6386</name>
</gene>
<organism evidence="2 3">
    <name type="scientific">Amycolatopsis australiensis</name>
    <dbReference type="NCBI Taxonomy" id="546364"/>
    <lineage>
        <taxon>Bacteria</taxon>
        <taxon>Bacillati</taxon>
        <taxon>Actinomycetota</taxon>
        <taxon>Actinomycetes</taxon>
        <taxon>Pseudonocardiales</taxon>
        <taxon>Pseudonocardiaceae</taxon>
        <taxon>Amycolatopsis</taxon>
    </lineage>
</organism>
<evidence type="ECO:0000313" key="3">
    <source>
        <dbReference type="Proteomes" id="UP000182740"/>
    </source>
</evidence>
<protein>
    <submittedName>
        <fullName evidence="2">Uncharacterized protein</fullName>
    </submittedName>
</protein>
<dbReference type="EMBL" id="FPJG01000006">
    <property type="protein sequence ID" value="SFW86429.1"/>
    <property type="molecule type" value="Genomic_DNA"/>
</dbReference>
<evidence type="ECO:0000256" key="1">
    <source>
        <dbReference type="SAM" id="MobiDB-lite"/>
    </source>
</evidence>
<accession>A0A1K1SRC5</accession>
<dbReference type="Proteomes" id="UP000182740">
    <property type="component" value="Unassembled WGS sequence"/>
</dbReference>
<sequence>MMAVASYSSSAACEGAASGYRSADEAAYCYYIAGGLGDPHPVHLQERVRDASAAKASCETKLLARPRRSATTSRAPGSRAETG</sequence>
<evidence type="ECO:0000313" key="2">
    <source>
        <dbReference type="EMBL" id="SFW86429.1"/>
    </source>
</evidence>
<feature type="region of interest" description="Disordered" evidence="1">
    <location>
        <begin position="63"/>
        <end position="83"/>
    </location>
</feature>
<proteinExistence type="predicted"/>
<reference evidence="3" key="1">
    <citation type="submission" date="2016-11" db="EMBL/GenBank/DDBJ databases">
        <authorList>
            <person name="Varghese N."/>
            <person name="Submissions S."/>
        </authorList>
    </citation>
    <scope>NUCLEOTIDE SEQUENCE [LARGE SCALE GENOMIC DNA]</scope>
    <source>
        <strain evidence="3">DSM 44671</strain>
    </source>
</reference>
<keyword evidence="3" id="KW-1185">Reference proteome</keyword>
<name>A0A1K1SRC5_9PSEU</name>